<proteinExistence type="predicted"/>
<accession>A0ABQ5FIX5</accession>
<dbReference type="InterPro" id="IPR036397">
    <property type="entry name" value="RNaseH_sf"/>
</dbReference>
<evidence type="ECO:0000256" key="2">
    <source>
        <dbReference type="SAM" id="MobiDB-lite"/>
    </source>
</evidence>
<sequence>MDKSNETCLAYGKLGHFQKDCLTTKTSTPLYPSSNKSYNKPKFHTNSTPQQNQNVDNHQKDYKGKYKGFKAEIAILTKKIDVMSKGKSEKGLVAESFDWDEESVSSKDEGVTKVNVYMDIDENEPSVGKGDARSDYTHVDIHYVEEQRKNLLIKFNSLNQELSSLSGNIVHALGGRGKKKDTISSKEVLFFKEIESLSETIPKITSNSEFECDNLEPLPPLPKLTKAEPIGTSADVLTLAYLTQNPAVSEEIKKVLDKRSAIKALKKKAQTVSSSALDPILVKKADSSTEQLLLTLMKEVKGLKEQIKIPSDTSPSVSQSGSSKSAKGKQNTWFGPCKHHGFRNHFLEDCYMKPKCSTCGSTDHLTKEHPEQVVVRKTLAKLKAQSSQDSSSRKAPMIQNPFIDYKYCGFNDHHSMSVRTTLDVTFAAYLKRFIRYIDSGYSRHMIGVKQYLHRYSNKLRSKVVFGDNSLGDIEGYGLVNCNGVTFTKVAYVNSLKHNLISISQLCDANIKVLFIKTHGTIFNQNNKVVLIAPRRRDVYVFDMSSYNEESNACFFAKASNSVNWLWHKRLSHLSFKNINKLARQNLVAGLPSLTFSKDKTYSACEKGKHHRASFKTKRLFSINKCLHLLHMNLFGPVKPQSISHNKYTLVIVDEYSRYTWVFCLKKKSDAVDRIMSFIRKMENLNEVKAKELRSDNGTEFRNYKLKEFCDEKGIS</sequence>
<organism evidence="4 5">
    <name type="scientific">Tanacetum coccineum</name>
    <dbReference type="NCBI Taxonomy" id="301880"/>
    <lineage>
        <taxon>Eukaryota</taxon>
        <taxon>Viridiplantae</taxon>
        <taxon>Streptophyta</taxon>
        <taxon>Embryophyta</taxon>
        <taxon>Tracheophyta</taxon>
        <taxon>Spermatophyta</taxon>
        <taxon>Magnoliopsida</taxon>
        <taxon>eudicotyledons</taxon>
        <taxon>Gunneridae</taxon>
        <taxon>Pentapetalae</taxon>
        <taxon>asterids</taxon>
        <taxon>campanulids</taxon>
        <taxon>Asterales</taxon>
        <taxon>Asteraceae</taxon>
        <taxon>Asteroideae</taxon>
        <taxon>Anthemideae</taxon>
        <taxon>Anthemidinae</taxon>
        <taxon>Tanacetum</taxon>
    </lineage>
</organism>
<evidence type="ECO:0000313" key="4">
    <source>
        <dbReference type="EMBL" id="GJT63321.1"/>
    </source>
</evidence>
<feature type="compositionally biased region" description="Polar residues" evidence="2">
    <location>
        <begin position="24"/>
        <end position="56"/>
    </location>
</feature>
<dbReference type="InterPro" id="IPR054722">
    <property type="entry name" value="PolX-like_BBD"/>
</dbReference>
<gene>
    <name evidence="4" type="ORF">Tco_1006854</name>
</gene>
<protein>
    <submittedName>
        <fullName evidence="4">Retrovirus-related pol polyprotein from transposon TNT 1-94</fullName>
    </submittedName>
</protein>
<dbReference type="InterPro" id="IPR001584">
    <property type="entry name" value="Integrase_cat-core"/>
</dbReference>
<dbReference type="Pfam" id="PF00665">
    <property type="entry name" value="rve"/>
    <property type="match status" value="1"/>
</dbReference>
<dbReference type="Gene3D" id="3.30.420.10">
    <property type="entry name" value="Ribonuclease H-like superfamily/Ribonuclease H"/>
    <property type="match status" value="1"/>
</dbReference>
<dbReference type="SUPFAM" id="SSF53098">
    <property type="entry name" value="Ribonuclease H-like"/>
    <property type="match status" value="1"/>
</dbReference>
<reference evidence="4" key="2">
    <citation type="submission" date="2022-01" db="EMBL/GenBank/DDBJ databases">
        <authorList>
            <person name="Yamashiro T."/>
            <person name="Shiraishi A."/>
            <person name="Satake H."/>
            <person name="Nakayama K."/>
        </authorList>
    </citation>
    <scope>NUCLEOTIDE SEQUENCE</scope>
</reference>
<dbReference type="InterPro" id="IPR012337">
    <property type="entry name" value="RNaseH-like_sf"/>
</dbReference>
<feature type="region of interest" description="Disordered" evidence="2">
    <location>
        <begin position="24"/>
        <end position="61"/>
    </location>
</feature>
<keyword evidence="5" id="KW-1185">Reference proteome</keyword>
<feature type="domain" description="Integrase catalytic" evidence="3">
    <location>
        <begin position="620"/>
        <end position="715"/>
    </location>
</feature>
<dbReference type="EMBL" id="BQNB010017451">
    <property type="protein sequence ID" value="GJT63321.1"/>
    <property type="molecule type" value="Genomic_DNA"/>
</dbReference>
<dbReference type="PROSITE" id="PS50994">
    <property type="entry name" value="INTEGRASE"/>
    <property type="match status" value="1"/>
</dbReference>
<dbReference type="PANTHER" id="PTHR42648">
    <property type="entry name" value="TRANSPOSASE, PUTATIVE-RELATED"/>
    <property type="match status" value="1"/>
</dbReference>
<dbReference type="InterPro" id="IPR039537">
    <property type="entry name" value="Retrotran_Ty1/copia-like"/>
</dbReference>
<feature type="region of interest" description="Disordered" evidence="2">
    <location>
        <begin position="307"/>
        <end position="330"/>
    </location>
</feature>
<dbReference type="Pfam" id="PF22936">
    <property type="entry name" value="Pol_BBD"/>
    <property type="match status" value="1"/>
</dbReference>
<comment type="caution">
    <text evidence="4">The sequence shown here is derived from an EMBL/GenBank/DDBJ whole genome shotgun (WGS) entry which is preliminary data.</text>
</comment>
<dbReference type="InterPro" id="IPR025724">
    <property type="entry name" value="GAG-pre-integrase_dom"/>
</dbReference>
<dbReference type="Proteomes" id="UP001151760">
    <property type="component" value="Unassembled WGS sequence"/>
</dbReference>
<evidence type="ECO:0000313" key="5">
    <source>
        <dbReference type="Proteomes" id="UP001151760"/>
    </source>
</evidence>
<dbReference type="Pfam" id="PF13976">
    <property type="entry name" value="gag_pre-integrs"/>
    <property type="match status" value="1"/>
</dbReference>
<keyword evidence="1" id="KW-0645">Protease</keyword>
<evidence type="ECO:0000259" key="3">
    <source>
        <dbReference type="PROSITE" id="PS50994"/>
    </source>
</evidence>
<dbReference type="PANTHER" id="PTHR42648:SF32">
    <property type="entry name" value="RIBONUCLEASE H-LIKE DOMAIN, GAG-PRE-INTEGRASE DOMAIN PROTEIN-RELATED"/>
    <property type="match status" value="1"/>
</dbReference>
<evidence type="ECO:0000256" key="1">
    <source>
        <dbReference type="ARBA" id="ARBA00022670"/>
    </source>
</evidence>
<feature type="compositionally biased region" description="Low complexity" evidence="2">
    <location>
        <begin position="311"/>
        <end position="325"/>
    </location>
</feature>
<name>A0ABQ5FIX5_9ASTR</name>
<reference evidence="4" key="1">
    <citation type="journal article" date="2022" name="Int. J. Mol. Sci.">
        <title>Draft Genome of Tanacetum Coccineum: Genomic Comparison of Closely Related Tanacetum-Family Plants.</title>
        <authorList>
            <person name="Yamashiro T."/>
            <person name="Shiraishi A."/>
            <person name="Nakayama K."/>
            <person name="Satake H."/>
        </authorList>
    </citation>
    <scope>NUCLEOTIDE SEQUENCE</scope>
</reference>
<keyword evidence="1" id="KW-0378">Hydrolase</keyword>